<evidence type="ECO:0000259" key="2">
    <source>
        <dbReference type="PROSITE" id="PS50937"/>
    </source>
</evidence>
<dbReference type="Proteomes" id="UP000192591">
    <property type="component" value="Unassembled WGS sequence"/>
</dbReference>
<feature type="domain" description="HTH merR-type" evidence="2">
    <location>
        <begin position="1"/>
        <end position="73"/>
    </location>
</feature>
<evidence type="ECO:0000313" key="4">
    <source>
        <dbReference type="Proteomes" id="UP000192591"/>
    </source>
</evidence>
<evidence type="ECO:0000256" key="1">
    <source>
        <dbReference type="ARBA" id="ARBA00023125"/>
    </source>
</evidence>
<dbReference type="CDD" id="cd01109">
    <property type="entry name" value="HTH_YyaN"/>
    <property type="match status" value="1"/>
</dbReference>
<dbReference type="GO" id="GO:0003700">
    <property type="term" value="F:DNA-binding transcription factor activity"/>
    <property type="evidence" value="ECO:0007669"/>
    <property type="project" value="InterPro"/>
</dbReference>
<proteinExistence type="predicted"/>
<dbReference type="GO" id="GO:0003677">
    <property type="term" value="F:DNA binding"/>
    <property type="evidence" value="ECO:0007669"/>
    <property type="project" value="UniProtKB-KW"/>
</dbReference>
<protein>
    <submittedName>
        <fullName evidence="3">MerR family transcriptional regulator</fullName>
    </submittedName>
</protein>
<keyword evidence="4" id="KW-1185">Reference proteome</keyword>
<dbReference type="PANTHER" id="PTHR30204">
    <property type="entry name" value="REDOX-CYCLING DRUG-SENSING TRANSCRIPTIONAL ACTIVATOR SOXR"/>
    <property type="match status" value="1"/>
</dbReference>
<dbReference type="SMART" id="SM00422">
    <property type="entry name" value="HTH_MERR"/>
    <property type="match status" value="1"/>
</dbReference>
<gene>
    <name evidence="3" type="ORF">B1813_14040</name>
</gene>
<dbReference type="Gene3D" id="1.10.1660.10">
    <property type="match status" value="1"/>
</dbReference>
<keyword evidence="1" id="KW-0238">DNA-binding</keyword>
<dbReference type="RefSeq" id="WP_081192681.1">
    <property type="nucleotide sequence ID" value="NZ_MWIH01000006.1"/>
</dbReference>
<sequence>MADLSIGEVAAETGLSVHALRFFEREGLLLRGIRRSAGGRRRYEREDVEWLLLCNRLRESGMALATVRRFAELVRAGEGNERERLELLREHEVAVRSRIAELARCLDIIQGKVLAYERHVRDGTAAGVWSPLTPD</sequence>
<dbReference type="PANTHER" id="PTHR30204:SF98">
    <property type="entry name" value="HTH-TYPE TRANSCRIPTIONAL REGULATOR ADHR"/>
    <property type="match status" value="1"/>
</dbReference>
<comment type="caution">
    <text evidence="3">The sequence shown here is derived from an EMBL/GenBank/DDBJ whole genome shotgun (WGS) entry which is preliminary data.</text>
</comment>
<dbReference type="STRING" id="1962155.B1813_14040"/>
<dbReference type="PROSITE" id="PS50937">
    <property type="entry name" value="HTH_MERR_2"/>
    <property type="match status" value="1"/>
</dbReference>
<organism evidence="3 4">
    <name type="scientific">Saccharomonospora piscinae</name>
    <dbReference type="NCBI Taxonomy" id="687388"/>
    <lineage>
        <taxon>Bacteria</taxon>
        <taxon>Bacillati</taxon>
        <taxon>Actinomycetota</taxon>
        <taxon>Actinomycetes</taxon>
        <taxon>Pseudonocardiales</taxon>
        <taxon>Pseudonocardiaceae</taxon>
        <taxon>Saccharomonospora</taxon>
    </lineage>
</organism>
<dbReference type="InterPro" id="IPR009061">
    <property type="entry name" value="DNA-bd_dom_put_sf"/>
</dbReference>
<dbReference type="SUPFAM" id="SSF46955">
    <property type="entry name" value="Putative DNA-binding domain"/>
    <property type="match status" value="1"/>
</dbReference>
<dbReference type="EMBL" id="MWIH01000006">
    <property type="protein sequence ID" value="OQO90667.1"/>
    <property type="molecule type" value="Genomic_DNA"/>
</dbReference>
<name>A0A1V9A0J1_SACPI</name>
<reference evidence="3 4" key="1">
    <citation type="submission" date="2017-02" db="EMBL/GenBank/DDBJ databases">
        <title>Draft genome of Saccharomonospora sp. 154.</title>
        <authorList>
            <person name="Alonso-Carmona G.S."/>
            <person name="De La Haba R."/>
            <person name="Vera-Gargallo B."/>
            <person name="Sandoval-Trujillo A.H."/>
            <person name="Ramirez-Duran N."/>
            <person name="Ventosa A."/>
        </authorList>
    </citation>
    <scope>NUCLEOTIDE SEQUENCE [LARGE SCALE GENOMIC DNA]</scope>
    <source>
        <strain evidence="3 4">LRS4.154</strain>
    </source>
</reference>
<dbReference type="AlphaFoldDB" id="A0A1V9A0J1"/>
<accession>A0A1V9A0J1</accession>
<dbReference type="Pfam" id="PF13411">
    <property type="entry name" value="MerR_1"/>
    <property type="match status" value="1"/>
</dbReference>
<evidence type="ECO:0000313" key="3">
    <source>
        <dbReference type="EMBL" id="OQO90667.1"/>
    </source>
</evidence>
<dbReference type="InterPro" id="IPR000551">
    <property type="entry name" value="MerR-type_HTH_dom"/>
</dbReference>
<dbReference type="InterPro" id="IPR047057">
    <property type="entry name" value="MerR_fam"/>
</dbReference>